<protein>
    <recommendedName>
        <fullName evidence="8">TF-B3 domain-containing protein</fullName>
    </recommendedName>
</protein>
<evidence type="ECO:0000256" key="5">
    <source>
        <dbReference type="ARBA" id="ARBA00023242"/>
    </source>
</evidence>
<evidence type="ECO:0000313" key="6">
    <source>
        <dbReference type="EMBL" id="KAI7756981.1"/>
    </source>
</evidence>
<evidence type="ECO:0008006" key="8">
    <source>
        <dbReference type="Google" id="ProtNLM"/>
    </source>
</evidence>
<dbReference type="AlphaFoldDB" id="A0AAD5DDY5"/>
<reference evidence="6" key="1">
    <citation type="submission" date="2022-06" db="EMBL/GenBank/DDBJ databases">
        <title>Uncovering the hologenomic basis of an extraordinary plant invasion.</title>
        <authorList>
            <person name="Bieker V.C."/>
            <person name="Martin M.D."/>
            <person name="Gilbert T."/>
            <person name="Hodgins K."/>
            <person name="Battlay P."/>
            <person name="Petersen B."/>
            <person name="Wilson J."/>
        </authorList>
    </citation>
    <scope>NUCLEOTIDE SEQUENCE</scope>
    <source>
        <strain evidence="6">AA19_3_7</strain>
        <tissue evidence="6">Leaf</tissue>
    </source>
</reference>
<dbReference type="InterPro" id="IPR015300">
    <property type="entry name" value="DNA-bd_pseudobarrel_sf"/>
</dbReference>
<keyword evidence="7" id="KW-1185">Reference proteome</keyword>
<evidence type="ECO:0000256" key="3">
    <source>
        <dbReference type="ARBA" id="ARBA00023125"/>
    </source>
</evidence>
<gene>
    <name evidence="6" type="ORF">M8C21_025204</name>
</gene>
<dbReference type="GO" id="GO:0005634">
    <property type="term" value="C:nucleus"/>
    <property type="evidence" value="ECO:0007669"/>
    <property type="project" value="UniProtKB-SubCell"/>
</dbReference>
<organism evidence="6 7">
    <name type="scientific">Ambrosia artemisiifolia</name>
    <name type="common">Common ragweed</name>
    <dbReference type="NCBI Taxonomy" id="4212"/>
    <lineage>
        <taxon>Eukaryota</taxon>
        <taxon>Viridiplantae</taxon>
        <taxon>Streptophyta</taxon>
        <taxon>Embryophyta</taxon>
        <taxon>Tracheophyta</taxon>
        <taxon>Spermatophyta</taxon>
        <taxon>Magnoliopsida</taxon>
        <taxon>eudicotyledons</taxon>
        <taxon>Gunneridae</taxon>
        <taxon>Pentapetalae</taxon>
        <taxon>asterids</taxon>
        <taxon>campanulids</taxon>
        <taxon>Asterales</taxon>
        <taxon>Asteraceae</taxon>
        <taxon>Asteroideae</taxon>
        <taxon>Heliantheae alliance</taxon>
        <taxon>Heliantheae</taxon>
        <taxon>Ambrosia</taxon>
    </lineage>
</organism>
<dbReference type="GO" id="GO:0003677">
    <property type="term" value="F:DNA binding"/>
    <property type="evidence" value="ECO:0007669"/>
    <property type="project" value="UniProtKB-KW"/>
</dbReference>
<comment type="caution">
    <text evidence="6">The sequence shown here is derived from an EMBL/GenBank/DDBJ whole genome shotgun (WGS) entry which is preliminary data.</text>
</comment>
<dbReference type="Gene3D" id="2.40.330.10">
    <property type="entry name" value="DNA-binding pseudobarrel domain"/>
    <property type="match status" value="1"/>
</dbReference>
<name>A0AAD5DDY5_AMBAR</name>
<feature type="non-terminal residue" evidence="6">
    <location>
        <position position="1"/>
    </location>
</feature>
<evidence type="ECO:0000256" key="1">
    <source>
        <dbReference type="ARBA" id="ARBA00004123"/>
    </source>
</evidence>
<proteinExistence type="predicted"/>
<dbReference type="EMBL" id="JAMZMK010000208">
    <property type="protein sequence ID" value="KAI7756981.1"/>
    <property type="molecule type" value="Genomic_DNA"/>
</dbReference>
<keyword evidence="3" id="KW-0238">DNA-binding</keyword>
<sequence length="197" mass="23202">DFPERYKDLHLKDAFPVGRSLPTAYVNHHFNGQAPDHPIIIDFNNKHRWIVEIKNLSRADYITDGWTVIKKDLKLLPGAFIVFEKVKQYVLNTMVFKPNGMQVVDELKESGGNEDSQLQQHQAKNKPDVEISWILTDRFRFPINFTEEAGFGKLKEIDVKTERELFTKMPLHCEPSNNKNRLGKIYDDWWYSKWLQL</sequence>
<accession>A0AAD5DDY5</accession>
<keyword evidence="4" id="KW-0804">Transcription</keyword>
<keyword evidence="2" id="KW-0805">Transcription regulation</keyword>
<dbReference type="Proteomes" id="UP001206925">
    <property type="component" value="Unassembled WGS sequence"/>
</dbReference>
<evidence type="ECO:0000256" key="4">
    <source>
        <dbReference type="ARBA" id="ARBA00023163"/>
    </source>
</evidence>
<evidence type="ECO:0000256" key="2">
    <source>
        <dbReference type="ARBA" id="ARBA00023015"/>
    </source>
</evidence>
<keyword evidence="5" id="KW-0539">Nucleus</keyword>
<dbReference type="SUPFAM" id="SSF101936">
    <property type="entry name" value="DNA-binding pseudobarrel domain"/>
    <property type="match status" value="1"/>
</dbReference>
<evidence type="ECO:0000313" key="7">
    <source>
        <dbReference type="Proteomes" id="UP001206925"/>
    </source>
</evidence>
<comment type="subcellular location">
    <subcellularLocation>
        <location evidence="1">Nucleus</location>
    </subcellularLocation>
</comment>